<proteinExistence type="predicted"/>
<name>A0ABR9UYU1_9CHRO</name>
<gene>
    <name evidence="1" type="ORF">IQ230_24720</name>
</gene>
<accession>A0ABR9UYU1</accession>
<protein>
    <recommendedName>
        <fullName evidence="3">Sulfatase</fullName>
    </recommendedName>
</protein>
<comment type="caution">
    <text evidence="1">The sequence shown here is derived from an EMBL/GenBank/DDBJ whole genome shotgun (WGS) entry which is preliminary data.</text>
</comment>
<dbReference type="Proteomes" id="UP000651156">
    <property type="component" value="Unassembled WGS sequence"/>
</dbReference>
<dbReference type="RefSeq" id="WP_193934878.1">
    <property type="nucleotide sequence ID" value="NZ_CAWPMZ010000148.1"/>
</dbReference>
<evidence type="ECO:0000313" key="2">
    <source>
        <dbReference type="Proteomes" id="UP000651156"/>
    </source>
</evidence>
<dbReference type="EMBL" id="JADEWN010000098">
    <property type="protein sequence ID" value="MBE9193482.1"/>
    <property type="molecule type" value="Genomic_DNA"/>
</dbReference>
<reference evidence="1 2" key="1">
    <citation type="submission" date="2020-10" db="EMBL/GenBank/DDBJ databases">
        <authorList>
            <person name="Castelo-Branco R."/>
            <person name="Eusebio N."/>
            <person name="Adriana R."/>
            <person name="Vieira A."/>
            <person name="Brugerolle De Fraissinette N."/>
            <person name="Rezende De Castro R."/>
            <person name="Schneider M.P."/>
            <person name="Vasconcelos V."/>
            <person name="Leao P.N."/>
        </authorList>
    </citation>
    <scope>NUCLEOTIDE SEQUENCE [LARGE SCALE GENOMIC DNA]</scope>
    <source>
        <strain evidence="1 2">LEGE 06123</strain>
    </source>
</reference>
<keyword evidence="2" id="KW-1185">Reference proteome</keyword>
<sequence>MTNDESDLTALESTKAPEGKPYSILFILTDQERYFRSDESHLDTPYRVANACSVDA</sequence>
<organism evidence="1 2">
    <name type="scientific">Gloeocapsopsis crepidinum LEGE 06123</name>
    <dbReference type="NCBI Taxonomy" id="588587"/>
    <lineage>
        <taxon>Bacteria</taxon>
        <taxon>Bacillati</taxon>
        <taxon>Cyanobacteriota</taxon>
        <taxon>Cyanophyceae</taxon>
        <taxon>Oscillatoriophycideae</taxon>
        <taxon>Chroococcales</taxon>
        <taxon>Chroococcaceae</taxon>
        <taxon>Gloeocapsopsis</taxon>
    </lineage>
</organism>
<evidence type="ECO:0000313" key="1">
    <source>
        <dbReference type="EMBL" id="MBE9193482.1"/>
    </source>
</evidence>
<evidence type="ECO:0008006" key="3">
    <source>
        <dbReference type="Google" id="ProtNLM"/>
    </source>
</evidence>